<evidence type="ECO:0000256" key="3">
    <source>
        <dbReference type="ARBA" id="ARBA00011276"/>
    </source>
</evidence>
<feature type="domain" description="EMC1 first beta-propeller" evidence="14">
    <location>
        <begin position="18"/>
        <end position="350"/>
    </location>
</feature>
<evidence type="ECO:0000256" key="12">
    <source>
        <dbReference type="SAM" id="SignalP"/>
    </source>
</evidence>
<dbReference type="GO" id="GO:0072546">
    <property type="term" value="C:EMC complex"/>
    <property type="evidence" value="ECO:0007669"/>
    <property type="project" value="InterPro"/>
</dbReference>
<evidence type="ECO:0000256" key="10">
    <source>
        <dbReference type="ARBA" id="ARBA00023180"/>
    </source>
</evidence>
<comment type="similarity">
    <text evidence="2">Belongs to the EMC1 family.</text>
</comment>
<sequence length="973" mass="106337">MLRSLLVALLLCTPLSLAIHESDVGLIDWHKKLIGVPLAPPVVHYAVMNKTTQRVLLVPTSSNLLAALNATDGSVVWRYVFDDSDGIASFHVNGDVVVALSGAGATMMRSFESLTGFLSFEKRLEAPTIELTGVDVIFEPNTGAMFALNTHLITRVGEVQWTWDAPDKHMPYSKLVHTGAALYAVGVSQHTASLHLAAVNPVTGAQINTAWKHLPPSVSSFVVSGDTVIWVVPATESLGFVHLAPSLRESIRTEKTLKWLAVVDVDLRDKELFVGVLTNGEARVLKVQEGGVLESMHAFPVNDGPQALFAGGLDEAGEPYIARLWTSTPKTISVEIYTPGKEVVKTSLPLNTHKHGTVAHLAIDGLRLVITTSTGAIQAWEKDQLVWGREESLATIDVATFVELPLPERIAHVNLEDESFFSRLIRQIEDTQDFPAYAAAFAERFVTGAPPREEVVVSAHDRTAALARDAFGFKQILVTATAYGSLFGLDTASGAVLWTRVFGLGWAGDGVGGVVKPVKIYVVEGKSESEGKDVVVIAQRRANNKLVDTVVFRIDPLTGASVSPFEENTNGLLEGTDVIQGPLTQAFRIPDSDVIILIDEFFQINLYPDTEASVALIAGLAPNLYLPFIENFSNGPRIVGHGLKLDQNLSDKYLAYRTWGLSLPAGARVKSIVKPRVGPVASLGKVLGNRTTLYKYLNPRMFVVLTEGTEESTSRSSGCGVYVVDGAKGSVLYSATVPVPVQGRAGCDLHATLTENWLVYHYYEGEGERDGETKGWRIVTVELYEGGLDEKTRSSDMSAFSADSMQVEALEQSYVYAHGITAITTTSTKFGITSKDIIVATQNNKIHAIPRRMLNPRRLKDRKPTPEEQQEEQLIPYDVIMPDDPRRTISHTYQVANTRQIITSPALLESTSLVFAYGLDLFLTRVAPSNTFDILNKSFNKAQLVLTVCGLALGIVIAKPMVRRKRLRERWYQ</sequence>
<evidence type="ECO:0000256" key="9">
    <source>
        <dbReference type="ARBA" id="ARBA00023136"/>
    </source>
</evidence>
<protein>
    <recommendedName>
        <fullName evidence="4">ER membrane protein complex subunit 1</fullName>
    </recommendedName>
</protein>
<evidence type="ECO:0000256" key="1">
    <source>
        <dbReference type="ARBA" id="ARBA00004115"/>
    </source>
</evidence>
<comment type="subcellular location">
    <subcellularLocation>
        <location evidence="1">Endoplasmic reticulum membrane</location>
        <topology evidence="1">Single-pass type I membrane protein</topology>
    </subcellularLocation>
</comment>
<evidence type="ECO:0000256" key="11">
    <source>
        <dbReference type="SAM" id="Phobius"/>
    </source>
</evidence>
<keyword evidence="8 11" id="KW-1133">Transmembrane helix</keyword>
<keyword evidence="6 12" id="KW-0732">Signal</keyword>
<evidence type="ECO:0000313" key="16">
    <source>
        <dbReference type="Proteomes" id="UP001218188"/>
    </source>
</evidence>
<feature type="signal peptide" evidence="12">
    <location>
        <begin position="1"/>
        <end position="18"/>
    </location>
</feature>
<dbReference type="PANTHER" id="PTHR21573">
    <property type="entry name" value="ER MEMBRANE PROTEIN COMPLEX SUBUNIT 1"/>
    <property type="match status" value="1"/>
</dbReference>
<evidence type="ECO:0000256" key="2">
    <source>
        <dbReference type="ARBA" id="ARBA00007904"/>
    </source>
</evidence>
<dbReference type="InterPro" id="IPR011047">
    <property type="entry name" value="Quinoprotein_ADH-like_sf"/>
</dbReference>
<dbReference type="PANTHER" id="PTHR21573:SF0">
    <property type="entry name" value="ER MEMBRANE PROTEIN COMPLEX SUBUNIT 1"/>
    <property type="match status" value="1"/>
</dbReference>
<name>A0AAD6T0M1_9AGAR</name>
<feature type="transmembrane region" description="Helical" evidence="11">
    <location>
        <begin position="944"/>
        <end position="962"/>
    </location>
</feature>
<dbReference type="Proteomes" id="UP001218188">
    <property type="component" value="Unassembled WGS sequence"/>
</dbReference>
<dbReference type="AlphaFoldDB" id="A0AAD6T0M1"/>
<evidence type="ECO:0000313" key="15">
    <source>
        <dbReference type="EMBL" id="KAJ7036566.1"/>
    </source>
</evidence>
<evidence type="ECO:0000256" key="5">
    <source>
        <dbReference type="ARBA" id="ARBA00022692"/>
    </source>
</evidence>
<evidence type="ECO:0000256" key="7">
    <source>
        <dbReference type="ARBA" id="ARBA00022824"/>
    </source>
</evidence>
<feature type="domain" description="ER membrane protein complex subunit 1 C-terminal" evidence="13">
    <location>
        <begin position="754"/>
        <end position="971"/>
    </location>
</feature>
<dbReference type="InterPro" id="IPR058545">
    <property type="entry name" value="Beta-prop_EMC1_1st"/>
</dbReference>
<proteinExistence type="inferred from homology"/>
<evidence type="ECO:0000256" key="8">
    <source>
        <dbReference type="ARBA" id="ARBA00022989"/>
    </source>
</evidence>
<accession>A0AAD6T0M1</accession>
<dbReference type="InterPro" id="IPR015943">
    <property type="entry name" value="WD40/YVTN_repeat-like_dom_sf"/>
</dbReference>
<dbReference type="GO" id="GO:0034975">
    <property type="term" value="P:protein folding in endoplasmic reticulum"/>
    <property type="evidence" value="ECO:0007669"/>
    <property type="project" value="TreeGrafter"/>
</dbReference>
<dbReference type="InterPro" id="IPR011678">
    <property type="entry name" value="EMC1_C"/>
</dbReference>
<evidence type="ECO:0000256" key="4">
    <source>
        <dbReference type="ARBA" id="ARBA00020824"/>
    </source>
</evidence>
<organism evidence="15 16">
    <name type="scientific">Mycena alexandri</name>
    <dbReference type="NCBI Taxonomy" id="1745969"/>
    <lineage>
        <taxon>Eukaryota</taxon>
        <taxon>Fungi</taxon>
        <taxon>Dikarya</taxon>
        <taxon>Basidiomycota</taxon>
        <taxon>Agaricomycotina</taxon>
        <taxon>Agaricomycetes</taxon>
        <taxon>Agaricomycetidae</taxon>
        <taxon>Agaricales</taxon>
        <taxon>Marasmiineae</taxon>
        <taxon>Mycenaceae</taxon>
        <taxon>Mycena</taxon>
    </lineage>
</organism>
<dbReference type="InterPro" id="IPR026895">
    <property type="entry name" value="EMC1"/>
</dbReference>
<comment type="subunit">
    <text evidence="3">Component of the ER membrane protein complex (EMC).</text>
</comment>
<keyword evidence="16" id="KW-1185">Reference proteome</keyword>
<evidence type="ECO:0000259" key="14">
    <source>
        <dbReference type="Pfam" id="PF25293"/>
    </source>
</evidence>
<gene>
    <name evidence="15" type="ORF">C8F04DRAFT_1220934</name>
</gene>
<keyword evidence="9 11" id="KW-0472">Membrane</keyword>
<comment type="caution">
    <text evidence="15">The sequence shown here is derived from an EMBL/GenBank/DDBJ whole genome shotgun (WGS) entry which is preliminary data.</text>
</comment>
<dbReference type="Pfam" id="PF07774">
    <property type="entry name" value="EMC1_C"/>
    <property type="match status" value="1"/>
</dbReference>
<keyword evidence="10" id="KW-0325">Glycoprotein</keyword>
<dbReference type="Gene3D" id="2.130.10.10">
    <property type="entry name" value="YVTN repeat-like/Quinoprotein amine dehydrogenase"/>
    <property type="match status" value="1"/>
</dbReference>
<evidence type="ECO:0000259" key="13">
    <source>
        <dbReference type="Pfam" id="PF07774"/>
    </source>
</evidence>
<feature type="chain" id="PRO_5042034425" description="ER membrane protein complex subunit 1" evidence="12">
    <location>
        <begin position="19"/>
        <end position="973"/>
    </location>
</feature>
<dbReference type="SUPFAM" id="SSF50998">
    <property type="entry name" value="Quinoprotein alcohol dehydrogenase-like"/>
    <property type="match status" value="1"/>
</dbReference>
<keyword evidence="7" id="KW-0256">Endoplasmic reticulum</keyword>
<dbReference type="Pfam" id="PF25293">
    <property type="entry name" value="Beta-prop_EMC1_N"/>
    <property type="match status" value="1"/>
</dbReference>
<reference evidence="15" key="1">
    <citation type="submission" date="2023-03" db="EMBL/GenBank/DDBJ databases">
        <title>Massive genome expansion in bonnet fungi (Mycena s.s.) driven by repeated elements and novel gene families across ecological guilds.</title>
        <authorList>
            <consortium name="Lawrence Berkeley National Laboratory"/>
            <person name="Harder C.B."/>
            <person name="Miyauchi S."/>
            <person name="Viragh M."/>
            <person name="Kuo A."/>
            <person name="Thoen E."/>
            <person name="Andreopoulos B."/>
            <person name="Lu D."/>
            <person name="Skrede I."/>
            <person name="Drula E."/>
            <person name="Henrissat B."/>
            <person name="Morin E."/>
            <person name="Kohler A."/>
            <person name="Barry K."/>
            <person name="LaButti K."/>
            <person name="Morin E."/>
            <person name="Salamov A."/>
            <person name="Lipzen A."/>
            <person name="Mereny Z."/>
            <person name="Hegedus B."/>
            <person name="Baldrian P."/>
            <person name="Stursova M."/>
            <person name="Weitz H."/>
            <person name="Taylor A."/>
            <person name="Grigoriev I.V."/>
            <person name="Nagy L.G."/>
            <person name="Martin F."/>
            <person name="Kauserud H."/>
        </authorList>
    </citation>
    <scope>NUCLEOTIDE SEQUENCE</scope>
    <source>
        <strain evidence="15">CBHHK200</strain>
    </source>
</reference>
<keyword evidence="5 11" id="KW-0812">Transmembrane</keyword>
<evidence type="ECO:0000256" key="6">
    <source>
        <dbReference type="ARBA" id="ARBA00022729"/>
    </source>
</evidence>
<dbReference type="EMBL" id="JARJCM010000042">
    <property type="protein sequence ID" value="KAJ7036566.1"/>
    <property type="molecule type" value="Genomic_DNA"/>
</dbReference>